<keyword evidence="2" id="KW-1185">Reference proteome</keyword>
<dbReference type="AlphaFoldDB" id="A0AAN8FSN1"/>
<protein>
    <submittedName>
        <fullName evidence="1">Uncharacterized protein</fullName>
    </submittedName>
</protein>
<evidence type="ECO:0000313" key="2">
    <source>
        <dbReference type="Proteomes" id="UP001331761"/>
    </source>
</evidence>
<reference evidence="1 2" key="1">
    <citation type="submission" date="2019-10" db="EMBL/GenBank/DDBJ databases">
        <title>Assembly and Annotation for the nematode Trichostrongylus colubriformis.</title>
        <authorList>
            <person name="Martin J."/>
        </authorList>
    </citation>
    <scope>NUCLEOTIDE SEQUENCE [LARGE SCALE GENOMIC DNA]</scope>
    <source>
        <strain evidence="1">G859</strain>
        <tissue evidence="1">Whole worm</tissue>
    </source>
</reference>
<gene>
    <name evidence="1" type="ORF">GCK32_006601</name>
</gene>
<evidence type="ECO:0000313" key="1">
    <source>
        <dbReference type="EMBL" id="KAK5985151.1"/>
    </source>
</evidence>
<dbReference type="Proteomes" id="UP001331761">
    <property type="component" value="Unassembled WGS sequence"/>
</dbReference>
<sequence>MQGLLDALDEHITAEERINEVVDNTATNETHSNPRRSLKAKGQTSPCIFCQIVARTWIELEIIWKEGRVAFARRLWLKTDRKRERRIRTSSEAEEVFGKKERACTRREAEKLFEKEASTYYTY</sequence>
<accession>A0AAN8FSN1</accession>
<organism evidence="1 2">
    <name type="scientific">Trichostrongylus colubriformis</name>
    <name type="common">Black scour worm</name>
    <dbReference type="NCBI Taxonomy" id="6319"/>
    <lineage>
        <taxon>Eukaryota</taxon>
        <taxon>Metazoa</taxon>
        <taxon>Ecdysozoa</taxon>
        <taxon>Nematoda</taxon>
        <taxon>Chromadorea</taxon>
        <taxon>Rhabditida</taxon>
        <taxon>Rhabditina</taxon>
        <taxon>Rhabditomorpha</taxon>
        <taxon>Strongyloidea</taxon>
        <taxon>Trichostrongylidae</taxon>
        <taxon>Trichostrongylus</taxon>
    </lineage>
</organism>
<dbReference type="EMBL" id="WIXE01002054">
    <property type="protein sequence ID" value="KAK5985151.1"/>
    <property type="molecule type" value="Genomic_DNA"/>
</dbReference>
<name>A0AAN8FSN1_TRICO</name>
<comment type="caution">
    <text evidence="1">The sequence shown here is derived from an EMBL/GenBank/DDBJ whole genome shotgun (WGS) entry which is preliminary data.</text>
</comment>
<proteinExistence type="predicted"/>